<evidence type="ECO:0000256" key="3">
    <source>
        <dbReference type="ARBA" id="ARBA00022723"/>
    </source>
</evidence>
<sequence length="151" mass="15752">MNRRTSSLRRALAAGVAGFCAAAAPLAAQTDQDTGRALYEANCAACHGADLAGQPDWRTPGPDGILPAPPHDETGHTWHHGDGMLSAYVLDGASAVLGPAASGFASGMPAFAGQLTKTEVTAILDYIKSTWPPHIREVQATRTQAETMKDQ</sequence>
<evidence type="ECO:0000256" key="2">
    <source>
        <dbReference type="ARBA" id="ARBA00022617"/>
    </source>
</evidence>
<evidence type="ECO:0000256" key="4">
    <source>
        <dbReference type="ARBA" id="ARBA00022982"/>
    </source>
</evidence>
<accession>A0A0F9E0A2</accession>
<name>A0A0F9E0A2_9ZZZZ</name>
<gene>
    <name evidence="7" type="ORF">LCGC14_2426400</name>
</gene>
<reference evidence="7" key="1">
    <citation type="journal article" date="2015" name="Nature">
        <title>Complex archaea that bridge the gap between prokaryotes and eukaryotes.</title>
        <authorList>
            <person name="Spang A."/>
            <person name="Saw J.H."/>
            <person name="Jorgensen S.L."/>
            <person name="Zaremba-Niedzwiedzka K."/>
            <person name="Martijn J."/>
            <person name="Lind A.E."/>
            <person name="van Eijk R."/>
            <person name="Schleper C."/>
            <person name="Guy L."/>
            <person name="Ettema T.J."/>
        </authorList>
    </citation>
    <scope>NUCLEOTIDE SEQUENCE</scope>
</reference>
<dbReference type="InterPro" id="IPR009056">
    <property type="entry name" value="Cyt_c-like_dom"/>
</dbReference>
<keyword evidence="1" id="KW-0813">Transport</keyword>
<dbReference type="EMBL" id="LAZR01037012">
    <property type="protein sequence ID" value="KKL23336.1"/>
    <property type="molecule type" value="Genomic_DNA"/>
</dbReference>
<dbReference type="PANTHER" id="PTHR35008">
    <property type="entry name" value="BLL4482 PROTEIN-RELATED"/>
    <property type="match status" value="1"/>
</dbReference>
<organism evidence="7">
    <name type="scientific">marine sediment metagenome</name>
    <dbReference type="NCBI Taxonomy" id="412755"/>
    <lineage>
        <taxon>unclassified sequences</taxon>
        <taxon>metagenomes</taxon>
        <taxon>ecological metagenomes</taxon>
    </lineage>
</organism>
<evidence type="ECO:0000256" key="5">
    <source>
        <dbReference type="ARBA" id="ARBA00023004"/>
    </source>
</evidence>
<protein>
    <recommendedName>
        <fullName evidence="6">Cytochrome c domain-containing protein</fullName>
    </recommendedName>
</protein>
<evidence type="ECO:0000256" key="1">
    <source>
        <dbReference type="ARBA" id="ARBA00022448"/>
    </source>
</evidence>
<dbReference type="PROSITE" id="PS51007">
    <property type="entry name" value="CYTC"/>
    <property type="match status" value="1"/>
</dbReference>
<dbReference type="InterPro" id="IPR051459">
    <property type="entry name" value="Cytochrome_c-type_DH"/>
</dbReference>
<keyword evidence="4" id="KW-0249">Electron transport</keyword>
<evidence type="ECO:0000259" key="6">
    <source>
        <dbReference type="PROSITE" id="PS51007"/>
    </source>
</evidence>
<dbReference type="AlphaFoldDB" id="A0A0F9E0A2"/>
<feature type="domain" description="Cytochrome c" evidence="6">
    <location>
        <begin position="30"/>
        <end position="131"/>
    </location>
</feature>
<dbReference type="Gene3D" id="1.10.760.10">
    <property type="entry name" value="Cytochrome c-like domain"/>
    <property type="match status" value="1"/>
</dbReference>
<dbReference type="SUPFAM" id="SSF46626">
    <property type="entry name" value="Cytochrome c"/>
    <property type="match status" value="1"/>
</dbReference>
<dbReference type="PRINTS" id="PR00605">
    <property type="entry name" value="CYTCHROMECIC"/>
</dbReference>
<dbReference type="PANTHER" id="PTHR35008:SF4">
    <property type="entry name" value="BLL4482 PROTEIN"/>
    <property type="match status" value="1"/>
</dbReference>
<keyword evidence="5" id="KW-0408">Iron</keyword>
<dbReference type="GO" id="GO:0020037">
    <property type="term" value="F:heme binding"/>
    <property type="evidence" value="ECO:0007669"/>
    <property type="project" value="InterPro"/>
</dbReference>
<comment type="caution">
    <text evidence="7">The sequence shown here is derived from an EMBL/GenBank/DDBJ whole genome shotgun (WGS) entry which is preliminary data.</text>
</comment>
<evidence type="ECO:0000313" key="7">
    <source>
        <dbReference type="EMBL" id="KKL23336.1"/>
    </source>
</evidence>
<dbReference type="Pfam" id="PF00034">
    <property type="entry name" value="Cytochrom_C"/>
    <property type="match status" value="1"/>
</dbReference>
<keyword evidence="3" id="KW-0479">Metal-binding</keyword>
<dbReference type="InterPro" id="IPR008168">
    <property type="entry name" value="Cyt_C_IC"/>
</dbReference>
<keyword evidence="2" id="KW-0349">Heme</keyword>
<proteinExistence type="predicted"/>
<dbReference type="GO" id="GO:0009055">
    <property type="term" value="F:electron transfer activity"/>
    <property type="evidence" value="ECO:0007669"/>
    <property type="project" value="InterPro"/>
</dbReference>
<dbReference type="InterPro" id="IPR036909">
    <property type="entry name" value="Cyt_c-like_dom_sf"/>
</dbReference>
<dbReference type="GO" id="GO:0005506">
    <property type="term" value="F:iron ion binding"/>
    <property type="evidence" value="ECO:0007669"/>
    <property type="project" value="InterPro"/>
</dbReference>